<dbReference type="AlphaFoldDB" id="A0A6L5XDJ9"/>
<accession>A0A6L5XDJ9</accession>
<name>A0A6L5XDJ9_9BACT</name>
<organism evidence="1 2">
    <name type="scientific">Sodaliphilus pleomorphus</name>
    <dbReference type="NCBI Taxonomy" id="2606626"/>
    <lineage>
        <taxon>Bacteria</taxon>
        <taxon>Pseudomonadati</taxon>
        <taxon>Bacteroidota</taxon>
        <taxon>Bacteroidia</taxon>
        <taxon>Bacteroidales</taxon>
        <taxon>Muribaculaceae</taxon>
        <taxon>Sodaliphilus</taxon>
    </lineage>
</organism>
<sequence length="124" mass="14519">MDIKDLQNAVVHFSFTSKDGGEYAYLYMIVNHKFYWIDENYNVAEPLSQDTIDSFIQSIENGEYDEQYDLDSYDSIDDFLEEFGNEKKELVKEEAFECPEYPSENGKYVITVFVGEDKVCEKVI</sequence>
<evidence type="ECO:0000313" key="2">
    <source>
        <dbReference type="Proteomes" id="UP000483362"/>
    </source>
</evidence>
<dbReference type="Proteomes" id="UP000483362">
    <property type="component" value="Unassembled WGS sequence"/>
</dbReference>
<keyword evidence="2" id="KW-1185">Reference proteome</keyword>
<comment type="caution">
    <text evidence="1">The sequence shown here is derived from an EMBL/GenBank/DDBJ whole genome shotgun (WGS) entry which is preliminary data.</text>
</comment>
<protein>
    <submittedName>
        <fullName evidence="1">Uncharacterized protein</fullName>
    </submittedName>
</protein>
<proteinExistence type="predicted"/>
<dbReference type="RefSeq" id="WP_154326719.1">
    <property type="nucleotide sequence ID" value="NZ_CP045696.1"/>
</dbReference>
<dbReference type="EMBL" id="VULT01000008">
    <property type="protein sequence ID" value="MSS17383.1"/>
    <property type="molecule type" value="Genomic_DNA"/>
</dbReference>
<reference evidence="1 2" key="1">
    <citation type="submission" date="2019-08" db="EMBL/GenBank/DDBJ databases">
        <title>In-depth cultivation of the pig gut microbiome towards novel bacterial diversity and tailored functional studies.</title>
        <authorList>
            <person name="Wylensek D."/>
            <person name="Hitch T.C.A."/>
            <person name="Clavel T."/>
        </authorList>
    </citation>
    <scope>NUCLEOTIDE SEQUENCE [LARGE SCALE GENOMIC DNA]</scope>
    <source>
        <strain evidence="1 2">Oil-RF-744-WCA-WT-10</strain>
    </source>
</reference>
<gene>
    <name evidence="1" type="ORF">FYJ29_06370</name>
</gene>
<evidence type="ECO:0000313" key="1">
    <source>
        <dbReference type="EMBL" id="MSS17383.1"/>
    </source>
</evidence>